<evidence type="ECO:0000256" key="7">
    <source>
        <dbReference type="SAM" id="Phobius"/>
    </source>
</evidence>
<dbReference type="OrthoDB" id="9770036at2"/>
<comment type="subcellular location">
    <subcellularLocation>
        <location evidence="1">Cell membrane</location>
        <topology evidence="1">Multi-pass membrane protein</topology>
    </subcellularLocation>
</comment>
<dbReference type="RefSeq" id="WP_132143796.1">
    <property type="nucleotide sequence ID" value="NZ_SMCS01000003.1"/>
</dbReference>
<keyword evidence="2" id="KW-1003">Cell membrane</keyword>
<dbReference type="InterPro" id="IPR050250">
    <property type="entry name" value="Macrolide_Exporter_MacB"/>
</dbReference>
<dbReference type="GO" id="GO:0022857">
    <property type="term" value="F:transmembrane transporter activity"/>
    <property type="evidence" value="ECO:0007669"/>
    <property type="project" value="TreeGrafter"/>
</dbReference>
<feature type="transmembrane region" description="Helical" evidence="7">
    <location>
        <begin position="284"/>
        <end position="309"/>
    </location>
</feature>
<gene>
    <name evidence="10" type="ORF">EC912_103498</name>
</gene>
<evidence type="ECO:0000313" key="11">
    <source>
        <dbReference type="Proteomes" id="UP000295645"/>
    </source>
</evidence>
<dbReference type="Pfam" id="PF02687">
    <property type="entry name" value="FtsX"/>
    <property type="match status" value="1"/>
</dbReference>
<keyword evidence="4 7" id="KW-1133">Transmembrane helix</keyword>
<protein>
    <submittedName>
        <fullName evidence="10">Putative ABC transport system permease protein</fullName>
    </submittedName>
</protein>
<feature type="transmembrane region" description="Helical" evidence="7">
    <location>
        <begin position="15"/>
        <end position="38"/>
    </location>
</feature>
<evidence type="ECO:0000256" key="4">
    <source>
        <dbReference type="ARBA" id="ARBA00022989"/>
    </source>
</evidence>
<proteinExistence type="inferred from homology"/>
<dbReference type="GO" id="GO:0005886">
    <property type="term" value="C:plasma membrane"/>
    <property type="evidence" value="ECO:0007669"/>
    <property type="project" value="UniProtKB-SubCell"/>
</dbReference>
<evidence type="ECO:0000256" key="6">
    <source>
        <dbReference type="ARBA" id="ARBA00038076"/>
    </source>
</evidence>
<evidence type="ECO:0000256" key="2">
    <source>
        <dbReference type="ARBA" id="ARBA00022475"/>
    </source>
</evidence>
<feature type="domain" description="MacB-like periplasmic core" evidence="9">
    <location>
        <begin position="51"/>
        <end position="250"/>
    </location>
</feature>
<accession>A0A4R3YQ20</accession>
<dbReference type="AlphaFoldDB" id="A0A4R3YQ20"/>
<dbReference type="Proteomes" id="UP000295645">
    <property type="component" value="Unassembled WGS sequence"/>
</dbReference>
<dbReference type="PANTHER" id="PTHR30572">
    <property type="entry name" value="MEMBRANE COMPONENT OF TRANSPORTER-RELATED"/>
    <property type="match status" value="1"/>
</dbReference>
<name>A0A4R3YQ20_9GAMM</name>
<dbReference type="Pfam" id="PF12704">
    <property type="entry name" value="MacB_PCD"/>
    <property type="match status" value="1"/>
</dbReference>
<evidence type="ECO:0000256" key="3">
    <source>
        <dbReference type="ARBA" id="ARBA00022692"/>
    </source>
</evidence>
<organism evidence="10 11">
    <name type="scientific">Luteibacter rhizovicinus</name>
    <dbReference type="NCBI Taxonomy" id="242606"/>
    <lineage>
        <taxon>Bacteria</taxon>
        <taxon>Pseudomonadati</taxon>
        <taxon>Pseudomonadota</taxon>
        <taxon>Gammaproteobacteria</taxon>
        <taxon>Lysobacterales</taxon>
        <taxon>Rhodanobacteraceae</taxon>
        <taxon>Luteibacter</taxon>
    </lineage>
</organism>
<dbReference type="EMBL" id="SMCS01000003">
    <property type="protein sequence ID" value="TCV95005.1"/>
    <property type="molecule type" value="Genomic_DNA"/>
</dbReference>
<keyword evidence="5 7" id="KW-0472">Membrane</keyword>
<feature type="domain" description="ABC3 transporter permease C-terminal" evidence="8">
    <location>
        <begin position="290"/>
        <end position="399"/>
    </location>
</feature>
<evidence type="ECO:0000259" key="8">
    <source>
        <dbReference type="Pfam" id="PF02687"/>
    </source>
</evidence>
<evidence type="ECO:0000259" key="9">
    <source>
        <dbReference type="Pfam" id="PF12704"/>
    </source>
</evidence>
<dbReference type="PANTHER" id="PTHR30572:SF4">
    <property type="entry name" value="ABC TRANSPORTER PERMEASE YTRF"/>
    <property type="match status" value="1"/>
</dbReference>
<evidence type="ECO:0000256" key="1">
    <source>
        <dbReference type="ARBA" id="ARBA00004651"/>
    </source>
</evidence>
<comment type="similarity">
    <text evidence="6">Belongs to the ABC-4 integral membrane protein family.</text>
</comment>
<evidence type="ECO:0000256" key="5">
    <source>
        <dbReference type="ARBA" id="ARBA00023136"/>
    </source>
</evidence>
<reference evidence="10 11" key="1">
    <citation type="submission" date="2019-03" db="EMBL/GenBank/DDBJ databases">
        <title>Above-ground endophytic microbial communities from plants in different locations in the United States.</title>
        <authorList>
            <person name="Frank C."/>
        </authorList>
    </citation>
    <scope>NUCLEOTIDE SEQUENCE [LARGE SCALE GENOMIC DNA]</scope>
    <source>
        <strain evidence="10 11">LP_13_YM</strain>
    </source>
</reference>
<dbReference type="InterPro" id="IPR025857">
    <property type="entry name" value="MacB_PCD"/>
</dbReference>
<evidence type="ECO:0000313" key="10">
    <source>
        <dbReference type="EMBL" id="TCV95005.1"/>
    </source>
</evidence>
<feature type="transmembrane region" description="Helical" evidence="7">
    <location>
        <begin position="370"/>
        <end position="389"/>
    </location>
</feature>
<comment type="caution">
    <text evidence="10">The sequence shown here is derived from an EMBL/GenBank/DDBJ whole genome shotgun (WGS) entry which is preliminary data.</text>
</comment>
<feature type="transmembrane region" description="Helical" evidence="7">
    <location>
        <begin position="337"/>
        <end position="358"/>
    </location>
</feature>
<keyword evidence="11" id="KW-1185">Reference proteome</keyword>
<dbReference type="InterPro" id="IPR003838">
    <property type="entry name" value="ABC3_permease_C"/>
</dbReference>
<sequence length="405" mass="43988">MDILPILSTLRRHKVTAALVILEIALTCAIVCNAVFLVGQRLDNISTPSGIVENELLQITANGIGDQPDAHARITADLAGLRQISGVDSVTMANQVPFGSSSWNSSIKLSLDQKRPTVQSVTVYYGEDIPKVFGVEIIAGRAFQTNDYTWFDDAAKSGNATFPKIAIISDALARKLFPDGNAVGKTIVTGTNEVRIVGVVKRLTRPSIMDYSTAGYSMLLPIRMTMSMGASFIIRTQPAERERVLAAAVTKLKAMDNRRVITEKRTFDDVRKAYFASDRAMTGLLIGVCVALMIVTALGIVGLGSFWVAQRRRQIGVRRALGARRKDILRYFQTENFLLATIGIVIGMVMAFGINLLLMAHYELPRLPAIYFPVGAVLLWLLGQVAVLGPALRAASVPPVVATRG</sequence>
<keyword evidence="3 7" id="KW-0812">Transmembrane</keyword>